<gene>
    <name evidence="7" type="primary">fliS</name>
    <name evidence="7" type="ORF">ACFQH5_14515</name>
</gene>
<dbReference type="SUPFAM" id="SSF101116">
    <property type="entry name" value="Flagellar export chaperone FliS"/>
    <property type="match status" value="1"/>
</dbReference>
<dbReference type="RefSeq" id="WP_346063348.1">
    <property type="nucleotide sequence ID" value="NZ_BAAADR010000017.1"/>
</dbReference>
<dbReference type="PIRSF" id="PIRSF039090">
    <property type="entry name" value="Flis"/>
    <property type="match status" value="1"/>
</dbReference>
<evidence type="ECO:0000256" key="1">
    <source>
        <dbReference type="ARBA" id="ARBA00004514"/>
    </source>
</evidence>
<keyword evidence="7" id="KW-0966">Cell projection</keyword>
<comment type="caution">
    <text evidence="7">The sequence shown here is derived from an EMBL/GenBank/DDBJ whole genome shotgun (WGS) entry which is preliminary data.</text>
</comment>
<proteinExistence type="inferred from homology"/>
<evidence type="ECO:0000256" key="5">
    <source>
        <dbReference type="ARBA" id="ARBA00023186"/>
    </source>
</evidence>
<dbReference type="PANTHER" id="PTHR34773">
    <property type="entry name" value="FLAGELLAR SECRETION CHAPERONE FLIS"/>
    <property type="match status" value="1"/>
</dbReference>
<dbReference type="CDD" id="cd16098">
    <property type="entry name" value="FliS"/>
    <property type="match status" value="1"/>
</dbReference>
<comment type="subcellular location">
    <subcellularLocation>
        <location evidence="1 6">Cytoplasm</location>
        <location evidence="1 6">Cytosol</location>
    </subcellularLocation>
</comment>
<evidence type="ECO:0000313" key="7">
    <source>
        <dbReference type="EMBL" id="MFC7090764.1"/>
    </source>
</evidence>
<protein>
    <recommendedName>
        <fullName evidence="6">Flagellar secretion chaperone FliS</fullName>
    </recommendedName>
</protein>
<evidence type="ECO:0000256" key="2">
    <source>
        <dbReference type="ARBA" id="ARBA00008787"/>
    </source>
</evidence>
<keyword evidence="4 6" id="KW-1005">Bacterial flagellum biogenesis</keyword>
<dbReference type="Pfam" id="PF02561">
    <property type="entry name" value="FliS"/>
    <property type="match status" value="1"/>
</dbReference>
<accession>A0ABW2F0N7</accession>
<name>A0ABW2F0N7_9GAMM</name>
<evidence type="ECO:0000256" key="4">
    <source>
        <dbReference type="ARBA" id="ARBA00022795"/>
    </source>
</evidence>
<reference evidence="8" key="1">
    <citation type="journal article" date="2019" name="Int. J. Syst. Evol. Microbiol.">
        <title>The Global Catalogue of Microorganisms (GCM) 10K type strain sequencing project: providing services to taxonomists for standard genome sequencing and annotation.</title>
        <authorList>
            <consortium name="The Broad Institute Genomics Platform"/>
            <consortium name="The Broad Institute Genome Sequencing Center for Infectious Disease"/>
            <person name="Wu L."/>
            <person name="Ma J."/>
        </authorList>
    </citation>
    <scope>NUCLEOTIDE SEQUENCE [LARGE SCALE GENOMIC DNA]</scope>
    <source>
        <strain evidence="8">CGMCC 1.13666</strain>
    </source>
</reference>
<dbReference type="Gene3D" id="1.20.120.340">
    <property type="entry name" value="Flagellar protein FliS"/>
    <property type="match status" value="1"/>
</dbReference>
<dbReference type="Proteomes" id="UP001596411">
    <property type="component" value="Unassembled WGS sequence"/>
</dbReference>
<dbReference type="NCBIfam" id="TIGR00208">
    <property type="entry name" value="fliS"/>
    <property type="match status" value="1"/>
</dbReference>
<keyword evidence="3 6" id="KW-0963">Cytoplasm</keyword>
<keyword evidence="5" id="KW-0143">Chaperone</keyword>
<dbReference type="InterPro" id="IPR003713">
    <property type="entry name" value="FliS"/>
</dbReference>
<evidence type="ECO:0000313" key="8">
    <source>
        <dbReference type="Proteomes" id="UP001596411"/>
    </source>
</evidence>
<keyword evidence="7" id="KW-0969">Cilium</keyword>
<organism evidence="7 8">
    <name type="scientific">Halomonas salifodinae</name>
    <dbReference type="NCBI Taxonomy" id="438745"/>
    <lineage>
        <taxon>Bacteria</taxon>
        <taxon>Pseudomonadati</taxon>
        <taxon>Pseudomonadota</taxon>
        <taxon>Gammaproteobacteria</taxon>
        <taxon>Oceanospirillales</taxon>
        <taxon>Halomonadaceae</taxon>
        <taxon>Halomonas</taxon>
    </lineage>
</organism>
<dbReference type="PANTHER" id="PTHR34773:SF1">
    <property type="entry name" value="FLAGELLAR SECRETION CHAPERONE FLIS"/>
    <property type="match status" value="1"/>
</dbReference>
<keyword evidence="8" id="KW-1185">Reference proteome</keyword>
<comment type="similarity">
    <text evidence="2 6">Belongs to the FliS family.</text>
</comment>
<evidence type="ECO:0000256" key="6">
    <source>
        <dbReference type="PIRNR" id="PIRNR039090"/>
    </source>
</evidence>
<keyword evidence="7" id="KW-0282">Flagellum</keyword>
<sequence length="143" mass="14705">MSARRGAAAYAKGHAKGAGAYARVGVESGVMAASPHQLIVMLFDGAQAAIRAARLHLEQGNTAGKGQAISKALDIVNNGLAAALDEAQGGEVATQLASLYDYIARLLLRANLHNDAGALDEAERLLEDIGSAWREIGRAGQGG</sequence>
<evidence type="ECO:0000256" key="3">
    <source>
        <dbReference type="ARBA" id="ARBA00022490"/>
    </source>
</evidence>
<dbReference type="InterPro" id="IPR036584">
    <property type="entry name" value="FliS_sf"/>
</dbReference>
<dbReference type="EMBL" id="JBHSZP010000028">
    <property type="protein sequence ID" value="MFC7090764.1"/>
    <property type="molecule type" value="Genomic_DNA"/>
</dbReference>